<dbReference type="AlphaFoldDB" id="A0A328U2S2"/>
<dbReference type="PROSITE" id="PS51257">
    <property type="entry name" value="PROKAR_LIPOPROTEIN"/>
    <property type="match status" value="1"/>
</dbReference>
<dbReference type="PANTHER" id="PTHR43649:SF12">
    <property type="entry name" value="DIACETYLCHITOBIOSE BINDING PROTEIN DASA"/>
    <property type="match status" value="1"/>
</dbReference>
<organism evidence="1 2">
    <name type="scientific">Paenibacillus montanisoli</name>
    <dbReference type="NCBI Taxonomy" id="2081970"/>
    <lineage>
        <taxon>Bacteria</taxon>
        <taxon>Bacillati</taxon>
        <taxon>Bacillota</taxon>
        <taxon>Bacilli</taxon>
        <taxon>Bacillales</taxon>
        <taxon>Paenibacillaceae</taxon>
        <taxon>Paenibacillus</taxon>
    </lineage>
</organism>
<dbReference type="InterPro" id="IPR006059">
    <property type="entry name" value="SBP"/>
</dbReference>
<comment type="caution">
    <text evidence="1">The sequence shown here is derived from an EMBL/GenBank/DDBJ whole genome shotgun (WGS) entry which is preliminary data.</text>
</comment>
<dbReference type="Proteomes" id="UP000249260">
    <property type="component" value="Unassembled WGS sequence"/>
</dbReference>
<protein>
    <recommendedName>
        <fullName evidence="3">ABC transporter substrate-binding protein</fullName>
    </recommendedName>
</protein>
<sequence>MEEISLKLPARRPRLAILMTVMLTVLTGCGDAGEKAMKQQNARTETEDAALTTGKEPVTLKVQLSSVGNDFENTEVYNEIERLTGVKMNIEMYDEQKFKVELAGGDLPDIIQVPNKNMKELIEGGNIIPLDDLIKTNGPELQQPLYEKSLDYMRTFWSDNTNKLYMIPVQIGSSDFGFEQQVGFNVRWDYYKELGYPKIESIDDMVNVLAEMVEKHGTTKDGKKVYGVSMWNDWGTWGIRSMGLITGNGMYNVNTQQLVNDYTNAEHSSIWDTALFLYKAQQKGILDPDAFTAKYNDIVAKASEGTLISSIATWPFTRANAELLKEGPDKGFVTIPLEWGFTNVGGTSVSGWSDRAFAISANCKYPERAMDLINFLVSEQGSRLIGSGIEGVHWDYVDSKPVLKQATVALASAGGDDWKKTGIGMIANQQGLSDYSKLSDGGIVNLFNTPEVFATKLNSLNKDYVEHYGVKYPAEAYKRLVEQGKVKTLANIPQDVLSAMPSQPDDIKRIQTKVDELLVKGMPVVVLGSENDDAFKANRQELIDKLIEAGANTYFDWFKREYEQSRARLANR</sequence>
<name>A0A328U2S2_9BACL</name>
<dbReference type="SUPFAM" id="SSF53850">
    <property type="entry name" value="Periplasmic binding protein-like II"/>
    <property type="match status" value="1"/>
</dbReference>
<accession>A0A328U2S2</accession>
<evidence type="ECO:0000313" key="1">
    <source>
        <dbReference type="EMBL" id="RAP76073.1"/>
    </source>
</evidence>
<gene>
    <name evidence="1" type="ORF">DL346_11660</name>
</gene>
<dbReference type="InterPro" id="IPR050490">
    <property type="entry name" value="Bact_solute-bd_prot1"/>
</dbReference>
<dbReference type="Gene3D" id="3.40.190.10">
    <property type="entry name" value="Periplasmic binding protein-like II"/>
    <property type="match status" value="2"/>
</dbReference>
<dbReference type="EMBL" id="QLUW01000002">
    <property type="protein sequence ID" value="RAP76073.1"/>
    <property type="molecule type" value="Genomic_DNA"/>
</dbReference>
<dbReference type="Pfam" id="PF01547">
    <property type="entry name" value="SBP_bac_1"/>
    <property type="match status" value="1"/>
</dbReference>
<proteinExistence type="predicted"/>
<reference evidence="1 2" key="1">
    <citation type="submission" date="2018-06" db="EMBL/GenBank/DDBJ databases">
        <title>Paenibacillus montanisoli sp. nov., isolated from mountain area soil.</title>
        <authorList>
            <person name="Wu M."/>
        </authorList>
    </citation>
    <scope>NUCLEOTIDE SEQUENCE [LARGE SCALE GENOMIC DNA]</scope>
    <source>
        <strain evidence="1 2">RA17</strain>
    </source>
</reference>
<dbReference type="OrthoDB" id="3235892at2"/>
<dbReference type="PANTHER" id="PTHR43649">
    <property type="entry name" value="ARABINOSE-BINDING PROTEIN-RELATED"/>
    <property type="match status" value="1"/>
</dbReference>
<evidence type="ECO:0000313" key="2">
    <source>
        <dbReference type="Proteomes" id="UP000249260"/>
    </source>
</evidence>
<keyword evidence="2" id="KW-1185">Reference proteome</keyword>
<evidence type="ECO:0008006" key="3">
    <source>
        <dbReference type="Google" id="ProtNLM"/>
    </source>
</evidence>